<proteinExistence type="predicted"/>
<sequence length="125" mass="12700">MTSTIQADTIEGVTVHPTKGTGRAVQTTTWIPGTGAKGEAALQRGAMVNIPPLTIATALLAALLTVPLVALLTVLLTVHPGARLIATDPLTGLGTTPPTDVGTTPQIPTGIPRHTGKPVATRSLM</sequence>
<keyword evidence="2" id="KW-1133">Transmembrane helix</keyword>
<reference evidence="3" key="1">
    <citation type="journal article" name="BMC Genomics">
        <title>Long-read sequencing and de novo genome assembly of marine medaka (Oryzias melastigma).</title>
        <authorList>
            <person name="Liang P."/>
            <person name="Saqib H.S.A."/>
            <person name="Ni X."/>
            <person name="Shen Y."/>
        </authorList>
    </citation>
    <scope>NUCLEOTIDE SEQUENCE</scope>
    <source>
        <strain evidence="3">Bigg-433</strain>
    </source>
</reference>
<organism evidence="3 4">
    <name type="scientific">Oryzias melastigma</name>
    <name type="common">Marine medaka</name>
    <dbReference type="NCBI Taxonomy" id="30732"/>
    <lineage>
        <taxon>Eukaryota</taxon>
        <taxon>Metazoa</taxon>
        <taxon>Chordata</taxon>
        <taxon>Craniata</taxon>
        <taxon>Vertebrata</taxon>
        <taxon>Euteleostomi</taxon>
        <taxon>Actinopterygii</taxon>
        <taxon>Neopterygii</taxon>
        <taxon>Teleostei</taxon>
        <taxon>Neoteleostei</taxon>
        <taxon>Acanthomorphata</taxon>
        <taxon>Ovalentaria</taxon>
        <taxon>Atherinomorphae</taxon>
        <taxon>Beloniformes</taxon>
        <taxon>Adrianichthyidae</taxon>
        <taxon>Oryziinae</taxon>
        <taxon>Oryzias</taxon>
    </lineage>
</organism>
<evidence type="ECO:0000256" key="2">
    <source>
        <dbReference type="SAM" id="Phobius"/>
    </source>
</evidence>
<accession>A0A834CM15</accession>
<evidence type="ECO:0000313" key="4">
    <source>
        <dbReference type="Proteomes" id="UP000646548"/>
    </source>
</evidence>
<feature type="transmembrane region" description="Helical" evidence="2">
    <location>
        <begin position="53"/>
        <end position="76"/>
    </location>
</feature>
<keyword evidence="2" id="KW-0812">Transmembrane</keyword>
<feature type="compositionally biased region" description="Low complexity" evidence="1">
    <location>
        <begin position="95"/>
        <end position="105"/>
    </location>
</feature>
<dbReference type="Proteomes" id="UP000646548">
    <property type="component" value="Unassembled WGS sequence"/>
</dbReference>
<protein>
    <submittedName>
        <fullName evidence="3">Uncharacterized protein</fullName>
    </submittedName>
</protein>
<gene>
    <name evidence="3" type="ORF">FQA47_020807</name>
</gene>
<keyword evidence="2" id="KW-0472">Membrane</keyword>
<dbReference type="AlphaFoldDB" id="A0A834CM15"/>
<evidence type="ECO:0000256" key="1">
    <source>
        <dbReference type="SAM" id="MobiDB-lite"/>
    </source>
</evidence>
<feature type="region of interest" description="Disordered" evidence="1">
    <location>
        <begin position="95"/>
        <end position="125"/>
    </location>
</feature>
<comment type="caution">
    <text evidence="3">The sequence shown here is derived from an EMBL/GenBank/DDBJ whole genome shotgun (WGS) entry which is preliminary data.</text>
</comment>
<dbReference type="EMBL" id="WKFB01000207">
    <property type="protein sequence ID" value="KAF6731860.1"/>
    <property type="molecule type" value="Genomic_DNA"/>
</dbReference>
<name>A0A834CM15_ORYME</name>
<evidence type="ECO:0000313" key="3">
    <source>
        <dbReference type="EMBL" id="KAF6731860.1"/>
    </source>
</evidence>